<feature type="compositionally biased region" description="Low complexity" evidence="2">
    <location>
        <begin position="445"/>
        <end position="477"/>
    </location>
</feature>
<organism evidence="5 6">
    <name type="scientific">Crossiella cryophila</name>
    <dbReference type="NCBI Taxonomy" id="43355"/>
    <lineage>
        <taxon>Bacteria</taxon>
        <taxon>Bacillati</taxon>
        <taxon>Actinomycetota</taxon>
        <taxon>Actinomycetes</taxon>
        <taxon>Pseudonocardiales</taxon>
        <taxon>Pseudonocardiaceae</taxon>
        <taxon>Crossiella</taxon>
    </lineage>
</organism>
<feature type="region of interest" description="Disordered" evidence="2">
    <location>
        <begin position="444"/>
        <end position="513"/>
    </location>
</feature>
<dbReference type="PANTHER" id="PTHR33392">
    <property type="entry name" value="POLYISOPRENYL-TEICHOIC ACID--PEPTIDOGLYCAN TEICHOIC ACID TRANSFERASE TAGU"/>
    <property type="match status" value="1"/>
</dbReference>
<protein>
    <submittedName>
        <fullName evidence="5">LCP family protein required for cell wall assembly</fullName>
    </submittedName>
</protein>
<dbReference type="InterPro" id="IPR004474">
    <property type="entry name" value="LytR_CpsA_psr"/>
</dbReference>
<feature type="domain" description="Cell envelope-related transcriptional attenuator" evidence="4">
    <location>
        <begin position="177"/>
        <end position="362"/>
    </location>
</feature>
<comment type="similarity">
    <text evidence="1">Belongs to the LytR/CpsA/Psr (LCP) family.</text>
</comment>
<sequence length="513" mass="54274">MLLTLGSTIVPGSGHLALRKRAGWFLLAIFLLLLGGGLYVGLTLTQEELLRYAVSPRVLLGAIIACAVLALLWITVVLRTFALARPRGGMRAGGRIMATLVVLTLCAVIAAPFGYAAYTVNTYRSLLQNLFPTNGSTAGGQGGTQPSQGGDVEAIKKPRLNILLVGSDAGPDRTGTRTDTMMVASLDTRSGQTVLFGLPRNLQRAQFPPGSPMARQFPNGFHDGRDPNSGEYLLNALYKYGNEHPQLAPSGPSTVAGLNLLNSSISQMLGVELDYYIQVNMAGFASIIDALGGVDVNVGPRPIPINGLGPHGEQIRPKGWIPAGQQHLNGEQALWYGRARSDGSDYMRMSRQRCLIKYVIEQKSPMDMLTNFQGVAAATQDNVSTNIPQDVLPALLGLANKARALPIQSISFDPNLATRNGGKFSTAMPDFNYMREVVRNAQALTTSTTSASPTTTSTATPPSSTPGKPGAPSGKPPVRTSGTQPPAGSSPNIAPPDSLDQICSTDPGQTDKN</sequence>
<dbReference type="AlphaFoldDB" id="A0A7W7C9F4"/>
<feature type="compositionally biased region" description="Polar residues" evidence="2">
    <location>
        <begin position="501"/>
        <end position="513"/>
    </location>
</feature>
<feature type="transmembrane region" description="Helical" evidence="3">
    <location>
        <begin position="22"/>
        <end position="42"/>
    </location>
</feature>
<feature type="compositionally biased region" description="Polar residues" evidence="2">
    <location>
        <begin position="480"/>
        <end position="492"/>
    </location>
</feature>
<comment type="caution">
    <text evidence="5">The sequence shown here is derived from an EMBL/GenBank/DDBJ whole genome shotgun (WGS) entry which is preliminary data.</text>
</comment>
<feature type="transmembrane region" description="Helical" evidence="3">
    <location>
        <begin position="96"/>
        <end position="118"/>
    </location>
</feature>
<accession>A0A7W7C9F4</accession>
<dbReference type="NCBIfam" id="TIGR00350">
    <property type="entry name" value="lytR_cpsA_psr"/>
    <property type="match status" value="1"/>
</dbReference>
<evidence type="ECO:0000313" key="5">
    <source>
        <dbReference type="EMBL" id="MBB4677007.1"/>
    </source>
</evidence>
<feature type="transmembrane region" description="Helical" evidence="3">
    <location>
        <begin position="62"/>
        <end position="84"/>
    </location>
</feature>
<keyword evidence="3" id="KW-0812">Transmembrane</keyword>
<keyword evidence="3" id="KW-1133">Transmembrane helix</keyword>
<name>A0A7W7C9F4_9PSEU</name>
<dbReference type="Proteomes" id="UP000533598">
    <property type="component" value="Unassembled WGS sequence"/>
</dbReference>
<evidence type="ECO:0000256" key="1">
    <source>
        <dbReference type="ARBA" id="ARBA00006068"/>
    </source>
</evidence>
<proteinExistence type="inferred from homology"/>
<keyword evidence="3" id="KW-0472">Membrane</keyword>
<evidence type="ECO:0000256" key="3">
    <source>
        <dbReference type="SAM" id="Phobius"/>
    </source>
</evidence>
<dbReference type="EMBL" id="JACHMH010000001">
    <property type="protein sequence ID" value="MBB4677007.1"/>
    <property type="molecule type" value="Genomic_DNA"/>
</dbReference>
<reference evidence="5 6" key="1">
    <citation type="submission" date="2020-08" db="EMBL/GenBank/DDBJ databases">
        <title>Sequencing the genomes of 1000 actinobacteria strains.</title>
        <authorList>
            <person name="Klenk H.-P."/>
        </authorList>
    </citation>
    <scope>NUCLEOTIDE SEQUENCE [LARGE SCALE GENOMIC DNA]</scope>
    <source>
        <strain evidence="5 6">DSM 44230</strain>
    </source>
</reference>
<evidence type="ECO:0000259" key="4">
    <source>
        <dbReference type="Pfam" id="PF03816"/>
    </source>
</evidence>
<dbReference type="PANTHER" id="PTHR33392:SF6">
    <property type="entry name" value="POLYISOPRENYL-TEICHOIC ACID--PEPTIDOGLYCAN TEICHOIC ACID TRANSFERASE TAGU"/>
    <property type="match status" value="1"/>
</dbReference>
<keyword evidence="6" id="KW-1185">Reference proteome</keyword>
<dbReference type="Pfam" id="PF03816">
    <property type="entry name" value="LytR_cpsA_psr"/>
    <property type="match status" value="1"/>
</dbReference>
<dbReference type="InterPro" id="IPR050922">
    <property type="entry name" value="LytR/CpsA/Psr_CW_biosynth"/>
</dbReference>
<evidence type="ECO:0000256" key="2">
    <source>
        <dbReference type="SAM" id="MobiDB-lite"/>
    </source>
</evidence>
<dbReference type="Gene3D" id="3.40.630.190">
    <property type="entry name" value="LCP protein"/>
    <property type="match status" value="1"/>
</dbReference>
<evidence type="ECO:0000313" key="6">
    <source>
        <dbReference type="Proteomes" id="UP000533598"/>
    </source>
</evidence>
<gene>
    <name evidence="5" type="ORF">HNR67_003125</name>
</gene>